<keyword evidence="1" id="KW-0472">Membrane</keyword>
<reference evidence="3 4" key="1">
    <citation type="submission" date="2023-11" db="EMBL/GenBank/DDBJ databases">
        <authorList>
            <person name="Xu M."/>
            <person name="Jiang T."/>
        </authorList>
    </citation>
    <scope>NUCLEOTIDE SEQUENCE [LARGE SCALE GENOMIC DNA]</scope>
    <source>
        <strain evidence="3 4">SD</strain>
    </source>
</reference>
<dbReference type="Pfam" id="PF02470">
    <property type="entry name" value="MlaD"/>
    <property type="match status" value="1"/>
</dbReference>
<name>A0ABU4VPU8_9ACTN</name>
<evidence type="ECO:0000313" key="4">
    <source>
        <dbReference type="Proteomes" id="UP001277761"/>
    </source>
</evidence>
<gene>
    <name evidence="3" type="ORF">SK069_18830</name>
</gene>
<evidence type="ECO:0000313" key="3">
    <source>
        <dbReference type="EMBL" id="MDX8153659.1"/>
    </source>
</evidence>
<feature type="domain" description="Mce/MlaD" evidence="2">
    <location>
        <begin position="45"/>
        <end position="124"/>
    </location>
</feature>
<dbReference type="InterPro" id="IPR003399">
    <property type="entry name" value="Mce/MlaD"/>
</dbReference>
<dbReference type="Proteomes" id="UP001277761">
    <property type="component" value="Unassembled WGS sequence"/>
</dbReference>
<protein>
    <submittedName>
        <fullName evidence="3">MlaD family protein</fullName>
    </submittedName>
</protein>
<comment type="caution">
    <text evidence="3">The sequence shown here is derived from an EMBL/GenBank/DDBJ whole genome shotgun (WGS) entry which is preliminary data.</text>
</comment>
<keyword evidence="1" id="KW-1133">Transmembrane helix</keyword>
<sequence length="423" mass="45929">MKVVTMALRQYWWAVAVIIGAMLLAIGVAVVLLINQRFPLPWVDTYTVKAEFSSAQAVTPGQGQQVTVAGVQVGEISTVNLRDGKAVISLSIKKKKLAEVHRDATLTLRPRTGLQDMTIELNPGRASAPVVPDGGTLDATRTTRQVQFDEVLASLDSDTRAYVQQFLAATDRGLSKNTAQTRRVLRLGTPTAKQADRVLQVLADRRRTVSRAVSSLGSVAERLQQHNASVAATVRRAADTLKTVGGRDAEVRSSLRQLPGTLSDVDSTLTATAKFSRELKPAAVALRPAVKDVRAALPDLDPLLRAIPAGIEPVARLGKVTRKSTEDLRTTLRTVNPQLANVSRLSKSLQWTTNVLGYEPPGDEQGNLFWFSWFWHNANSVLANEDAHGVAWRGQAILSCTSLTGLDILRPVVDLLNTSRVCQ</sequence>
<dbReference type="PANTHER" id="PTHR33371:SF16">
    <property type="entry name" value="MCE-FAMILY PROTEIN MCE3F"/>
    <property type="match status" value="1"/>
</dbReference>
<keyword evidence="1" id="KW-0812">Transmembrane</keyword>
<evidence type="ECO:0000259" key="2">
    <source>
        <dbReference type="Pfam" id="PF02470"/>
    </source>
</evidence>
<dbReference type="RefSeq" id="WP_319955809.1">
    <property type="nucleotide sequence ID" value="NZ_JAXAVX010000017.1"/>
</dbReference>
<evidence type="ECO:0000256" key="1">
    <source>
        <dbReference type="SAM" id="Phobius"/>
    </source>
</evidence>
<dbReference type="InterPro" id="IPR052336">
    <property type="entry name" value="MlaD_Phospholipid_Transporter"/>
</dbReference>
<dbReference type="EMBL" id="JAXAVX010000017">
    <property type="protein sequence ID" value="MDX8153659.1"/>
    <property type="molecule type" value="Genomic_DNA"/>
</dbReference>
<accession>A0ABU4VPU8</accession>
<dbReference type="PANTHER" id="PTHR33371">
    <property type="entry name" value="INTERMEMBRANE PHOSPHOLIPID TRANSPORT SYSTEM BINDING PROTEIN MLAD-RELATED"/>
    <property type="match status" value="1"/>
</dbReference>
<proteinExistence type="predicted"/>
<keyword evidence="4" id="KW-1185">Reference proteome</keyword>
<organism evidence="3 4">
    <name type="scientific">Patulibacter brassicae</name>
    <dbReference type="NCBI Taxonomy" id="1705717"/>
    <lineage>
        <taxon>Bacteria</taxon>
        <taxon>Bacillati</taxon>
        <taxon>Actinomycetota</taxon>
        <taxon>Thermoleophilia</taxon>
        <taxon>Solirubrobacterales</taxon>
        <taxon>Patulibacteraceae</taxon>
        <taxon>Patulibacter</taxon>
    </lineage>
</organism>
<feature type="transmembrane region" description="Helical" evidence="1">
    <location>
        <begin position="12"/>
        <end position="34"/>
    </location>
</feature>